<proteinExistence type="predicted"/>
<keyword evidence="2" id="KW-1185">Reference proteome</keyword>
<dbReference type="EMBL" id="JAVFKM010000021">
    <property type="protein sequence ID" value="MEF3117725.1"/>
    <property type="molecule type" value="Genomic_DNA"/>
</dbReference>
<gene>
    <name evidence="1" type="ORF">RB636_31615</name>
</gene>
<dbReference type="RefSeq" id="WP_331789065.1">
    <property type="nucleotide sequence ID" value="NZ_JAVFKM010000021.1"/>
</dbReference>
<evidence type="ECO:0000313" key="2">
    <source>
        <dbReference type="Proteomes" id="UP001348265"/>
    </source>
</evidence>
<accession>A0ABU7X446</accession>
<protein>
    <submittedName>
        <fullName evidence="1">Uncharacterized protein</fullName>
    </submittedName>
</protein>
<dbReference type="Proteomes" id="UP001348265">
    <property type="component" value="Unassembled WGS sequence"/>
</dbReference>
<evidence type="ECO:0000313" key="1">
    <source>
        <dbReference type="EMBL" id="MEF3117725.1"/>
    </source>
</evidence>
<sequence>MGWVWLREIDGVWAGARSVEVWSVRPGAGWREVLVGDAADIAELAGLLEVVPTASAFVCMCAGDVRFTVRGDRGKIVGELTHHLGGGVEWHRWGGERPLLRPQGLARWLAERGVGGPSPARVP</sequence>
<comment type="caution">
    <text evidence="1">The sequence shown here is derived from an EMBL/GenBank/DDBJ whole genome shotgun (WGS) entry which is preliminary data.</text>
</comment>
<reference evidence="1 2" key="1">
    <citation type="submission" date="2023-08" db="EMBL/GenBank/DDBJ databases">
        <authorList>
            <person name="Sharma P."/>
            <person name="Verma V."/>
            <person name="Mohan M.K."/>
            <person name="Dubey A.K."/>
        </authorList>
    </citation>
    <scope>NUCLEOTIDE SEQUENCE [LARGE SCALE GENOMIC DNA]</scope>
    <source>
        <strain evidence="1 2">ADP4</strain>
    </source>
</reference>
<name>A0ABU7X446_9ACTN</name>
<organism evidence="1 2">
    <name type="scientific">Streptomyces chrestomyceticus</name>
    <dbReference type="NCBI Taxonomy" id="68185"/>
    <lineage>
        <taxon>Bacteria</taxon>
        <taxon>Bacillati</taxon>
        <taxon>Actinomycetota</taxon>
        <taxon>Actinomycetes</taxon>
        <taxon>Kitasatosporales</taxon>
        <taxon>Streptomycetaceae</taxon>
        <taxon>Streptomyces</taxon>
    </lineage>
</organism>